<name>A0A8J1UPK6_OWEFU</name>
<evidence type="ECO:0000256" key="6">
    <source>
        <dbReference type="ARBA" id="ARBA00023163"/>
    </source>
</evidence>
<evidence type="ECO:0000256" key="7">
    <source>
        <dbReference type="ARBA" id="ARBA00023242"/>
    </source>
</evidence>
<dbReference type="FunFam" id="1.10.287.3490:FF:000001">
    <property type="entry name" value="Mediator of RNA polymerase II transcription subunit 11"/>
    <property type="match status" value="1"/>
</dbReference>
<comment type="function">
    <text evidence="9">Component of the Mediator complex, a coactivator involved in the regulated transcription of nearly all RNA polymerase II-dependent genes. Mediator functions as a bridge to convey information from gene-specific regulatory proteins to the basal RNA polymerase II transcription machinery. Mediator is recruited to promoters by direct interactions with regulatory proteins and serves as a scaffold for the assembly of a functional pre-initiation complex with RNA polymerase II and the general transcription factors.</text>
</comment>
<keyword evidence="7 9" id="KW-0539">Nucleus</keyword>
<dbReference type="Pfam" id="PF10280">
    <property type="entry name" value="Med11"/>
    <property type="match status" value="1"/>
</dbReference>
<dbReference type="GO" id="GO:0006357">
    <property type="term" value="P:regulation of transcription by RNA polymerase II"/>
    <property type="evidence" value="ECO:0007669"/>
    <property type="project" value="InterPro"/>
</dbReference>
<dbReference type="Gene3D" id="1.10.287.3490">
    <property type="match status" value="1"/>
</dbReference>
<comment type="caution">
    <text evidence="10">The sequence shown here is derived from an EMBL/GenBank/DDBJ whole genome shotgun (WGS) entry which is preliminary data.</text>
</comment>
<reference evidence="10" key="1">
    <citation type="submission" date="2022-03" db="EMBL/GenBank/DDBJ databases">
        <authorList>
            <person name="Martin C."/>
        </authorList>
    </citation>
    <scope>NUCLEOTIDE SEQUENCE</scope>
</reference>
<keyword evidence="4 9" id="KW-0805">Transcription regulation</keyword>
<evidence type="ECO:0000256" key="5">
    <source>
        <dbReference type="ARBA" id="ARBA00023159"/>
    </source>
</evidence>
<sequence length="129" mass="14632">MSVMAAPVDRLKQLENIEKEIASALQFAGHAVGELSKDTPKIKQVESQTTQFLKTLENVESGLLKQINYLTQVSTGQPHEGSSYAAHKDLLMTFHRQEHVRNGLNELEKIKGSMLQDRQRQFMPKMEPK</sequence>
<evidence type="ECO:0000313" key="10">
    <source>
        <dbReference type="EMBL" id="CAH1781954.1"/>
    </source>
</evidence>
<accession>A0A8J1UPK6</accession>
<evidence type="ECO:0000256" key="9">
    <source>
        <dbReference type="RuleBase" id="RU364147"/>
    </source>
</evidence>
<dbReference type="Proteomes" id="UP000749559">
    <property type="component" value="Unassembled WGS sequence"/>
</dbReference>
<protein>
    <recommendedName>
        <fullName evidence="3 9">Mediator of RNA polymerase II transcription subunit 11</fullName>
    </recommendedName>
    <alternativeName>
        <fullName evidence="8 9">Mediator complex subunit 11</fullName>
    </alternativeName>
</protein>
<dbReference type="EMBL" id="CAIIXF020000004">
    <property type="protein sequence ID" value="CAH1781954.1"/>
    <property type="molecule type" value="Genomic_DNA"/>
</dbReference>
<dbReference type="GO" id="GO:0003712">
    <property type="term" value="F:transcription coregulator activity"/>
    <property type="evidence" value="ECO:0007669"/>
    <property type="project" value="InterPro"/>
</dbReference>
<dbReference type="InterPro" id="IPR019404">
    <property type="entry name" value="Mediator_Med11"/>
</dbReference>
<comment type="subunit">
    <text evidence="9">Component of the Mediator complex.</text>
</comment>
<evidence type="ECO:0000256" key="3">
    <source>
        <dbReference type="ARBA" id="ARBA00019621"/>
    </source>
</evidence>
<comment type="similarity">
    <text evidence="2 9">Belongs to the Mediator complex subunit 11 family.</text>
</comment>
<dbReference type="GO" id="GO:0016592">
    <property type="term" value="C:mediator complex"/>
    <property type="evidence" value="ECO:0007669"/>
    <property type="project" value="InterPro"/>
</dbReference>
<comment type="subcellular location">
    <subcellularLocation>
        <location evidence="1 9">Nucleus</location>
    </subcellularLocation>
</comment>
<dbReference type="PANTHER" id="PTHR22890">
    <property type="entry name" value="MEDIATOR OF RNA POLYMERASE II TRANSCRIPTION SUBUNIT 11"/>
    <property type="match status" value="1"/>
</dbReference>
<keyword evidence="5 9" id="KW-0010">Activator</keyword>
<evidence type="ECO:0000256" key="8">
    <source>
        <dbReference type="ARBA" id="ARBA00032011"/>
    </source>
</evidence>
<evidence type="ECO:0000256" key="4">
    <source>
        <dbReference type="ARBA" id="ARBA00023015"/>
    </source>
</evidence>
<keyword evidence="11" id="KW-1185">Reference proteome</keyword>
<evidence type="ECO:0000313" key="11">
    <source>
        <dbReference type="Proteomes" id="UP000749559"/>
    </source>
</evidence>
<organism evidence="10 11">
    <name type="scientific">Owenia fusiformis</name>
    <name type="common">Polychaete worm</name>
    <dbReference type="NCBI Taxonomy" id="6347"/>
    <lineage>
        <taxon>Eukaryota</taxon>
        <taxon>Metazoa</taxon>
        <taxon>Spiralia</taxon>
        <taxon>Lophotrochozoa</taxon>
        <taxon>Annelida</taxon>
        <taxon>Polychaeta</taxon>
        <taxon>Sedentaria</taxon>
        <taxon>Canalipalpata</taxon>
        <taxon>Sabellida</taxon>
        <taxon>Oweniida</taxon>
        <taxon>Oweniidae</taxon>
        <taxon>Owenia</taxon>
    </lineage>
</organism>
<proteinExistence type="inferred from homology"/>
<gene>
    <name evidence="9" type="primary">MED11</name>
    <name evidence="10" type="ORF">OFUS_LOCUS8454</name>
</gene>
<evidence type="ECO:0000256" key="2">
    <source>
        <dbReference type="ARBA" id="ARBA00008186"/>
    </source>
</evidence>
<dbReference type="AlphaFoldDB" id="A0A8J1UPK6"/>
<evidence type="ECO:0000256" key="1">
    <source>
        <dbReference type="ARBA" id="ARBA00004123"/>
    </source>
</evidence>
<keyword evidence="6 9" id="KW-0804">Transcription</keyword>
<dbReference type="OrthoDB" id="5418434at2759"/>